<keyword evidence="4" id="KW-1185">Reference proteome</keyword>
<evidence type="ECO:0000313" key="3">
    <source>
        <dbReference type="Proteomes" id="UP000184031"/>
    </source>
</evidence>
<dbReference type="AlphaFoldDB" id="A0A1M6SCN1"/>
<dbReference type="Proteomes" id="UP000184031">
    <property type="component" value="Unassembled WGS sequence"/>
</dbReference>
<evidence type="ECO:0000313" key="1">
    <source>
        <dbReference type="EMBL" id="SFB79869.1"/>
    </source>
</evidence>
<sequence>MLGLLTTKIFPFPTIVKTLGPSPFYKPIIVQNIIKMQFFQLFHLSLDTMLVSLVCRPLMSPIFLVLPLFTLIQVLMSF</sequence>
<reference evidence="2 3" key="1">
    <citation type="submission" date="2016-11" db="EMBL/GenBank/DDBJ databases">
        <authorList>
            <person name="Varghese N."/>
            <person name="Submissions S."/>
        </authorList>
    </citation>
    <scope>NUCLEOTIDE SEQUENCE [LARGE SCALE GENOMIC DNA]</scope>
    <source>
        <strain evidence="2 3">CGMCC 1.12174</strain>
        <strain evidence="1 4">DSM 26351</strain>
    </source>
</reference>
<name>A0A1M6SCN1_9FLAO</name>
<dbReference type="Proteomes" id="UP000198940">
    <property type="component" value="Unassembled WGS sequence"/>
</dbReference>
<accession>A0A1M6SCN1</accession>
<proteinExistence type="predicted"/>
<dbReference type="EMBL" id="FRAT01000002">
    <property type="protein sequence ID" value="SHK42297.1"/>
    <property type="molecule type" value="Genomic_DNA"/>
</dbReference>
<gene>
    <name evidence="1" type="ORF">SAMN04487891_102396</name>
    <name evidence="2" type="ORF">SAMN05216293_1075</name>
</gene>
<organism evidence="2 3">
    <name type="scientific">Flagellimonas taeanensis</name>
    <dbReference type="NCBI Taxonomy" id="1005926"/>
    <lineage>
        <taxon>Bacteria</taxon>
        <taxon>Pseudomonadati</taxon>
        <taxon>Bacteroidota</taxon>
        <taxon>Flavobacteriia</taxon>
        <taxon>Flavobacteriales</taxon>
        <taxon>Flavobacteriaceae</taxon>
        <taxon>Flagellimonas</taxon>
    </lineage>
</organism>
<evidence type="ECO:0000313" key="2">
    <source>
        <dbReference type="EMBL" id="SHK42297.1"/>
    </source>
</evidence>
<protein>
    <submittedName>
        <fullName evidence="2">Uncharacterized protein</fullName>
    </submittedName>
</protein>
<evidence type="ECO:0000313" key="4">
    <source>
        <dbReference type="Proteomes" id="UP000198940"/>
    </source>
</evidence>
<dbReference type="EMBL" id="FOKU01000002">
    <property type="protein sequence ID" value="SFB79869.1"/>
    <property type="molecule type" value="Genomic_DNA"/>
</dbReference>
<comment type="caution">
    <text evidence="2">The sequence shown here is derived from an EMBL/GenBank/DDBJ whole genome shotgun (WGS) entry which is preliminary data.</text>
</comment>